<keyword evidence="12" id="KW-0408">Iron</keyword>
<feature type="domain" description="TRAM" evidence="23">
    <location>
        <begin position="10"/>
        <end position="68"/>
    </location>
</feature>
<dbReference type="InterPro" id="IPR002912">
    <property type="entry name" value="ACT_dom"/>
</dbReference>
<evidence type="ECO:0000259" key="26">
    <source>
        <dbReference type="PROSITE" id="PS51880"/>
    </source>
</evidence>
<keyword evidence="4" id="KW-0698">rRNA processing</keyword>
<evidence type="ECO:0000256" key="18">
    <source>
        <dbReference type="ARBA" id="ARBA00070102"/>
    </source>
</evidence>
<dbReference type="Gene3D" id="3.10.20.30">
    <property type="match status" value="1"/>
</dbReference>
<dbReference type="GO" id="GO:0016301">
    <property type="term" value="F:kinase activity"/>
    <property type="evidence" value="ECO:0007669"/>
    <property type="project" value="UniProtKB-KW"/>
</dbReference>
<dbReference type="SUPFAM" id="SSF81271">
    <property type="entry name" value="TGS-like"/>
    <property type="match status" value="1"/>
</dbReference>
<keyword evidence="11" id="KW-0067">ATP-binding</keyword>
<evidence type="ECO:0000256" key="12">
    <source>
        <dbReference type="ARBA" id="ARBA00023004"/>
    </source>
</evidence>
<dbReference type="CDD" id="cd02440">
    <property type="entry name" value="AdoMet_MTases"/>
    <property type="match status" value="1"/>
</dbReference>
<evidence type="ECO:0000256" key="20">
    <source>
        <dbReference type="ARBA" id="ARBA00082153"/>
    </source>
</evidence>
<dbReference type="InterPro" id="IPR004095">
    <property type="entry name" value="TGS"/>
</dbReference>
<dbReference type="EC" id="2.7.6.5" evidence="2"/>
<protein>
    <recommendedName>
        <fullName evidence="18">Putative GTP diphosphokinase RSH1, chloroplastic</fullName>
        <ecNumber evidence="16">2.1.1.35</ecNumber>
        <ecNumber evidence="2">2.7.6.5</ecNumber>
    </recommendedName>
    <alternativeName>
        <fullName evidence="19">RelA/SpoT homolog 1</fullName>
    </alternativeName>
    <alternativeName>
        <fullName evidence="20">ppGpp synthetase RSH1</fullName>
    </alternativeName>
</protein>
<evidence type="ECO:0000256" key="13">
    <source>
        <dbReference type="ARBA" id="ARBA00023014"/>
    </source>
</evidence>
<evidence type="ECO:0000256" key="21">
    <source>
        <dbReference type="PROSITE-ProRule" id="PRU01024"/>
    </source>
</evidence>
<dbReference type="FunFam" id="1.10.3210.10:FF:000007">
    <property type="entry name" value="GTP pyrophosphokinase"/>
    <property type="match status" value="1"/>
</dbReference>
<dbReference type="HAMAP" id="MF_01010">
    <property type="entry name" value="23SrRNA_methyltr_RlmD"/>
    <property type="match status" value="1"/>
</dbReference>
<accession>A0A077ZIK3</accession>
<gene>
    <name evidence="27" type="ORF">TTRE_0000857501</name>
</gene>
<keyword evidence="9" id="KW-0547">Nucleotide-binding</keyword>
<dbReference type="GO" id="GO:0003723">
    <property type="term" value="F:RNA binding"/>
    <property type="evidence" value="ECO:0007669"/>
    <property type="project" value="InterPro"/>
</dbReference>
<dbReference type="NCBIfam" id="NF008124">
    <property type="entry name" value="PRK10872.1"/>
    <property type="match status" value="1"/>
</dbReference>
<dbReference type="InterPro" id="IPR002792">
    <property type="entry name" value="TRAM_dom"/>
</dbReference>
<dbReference type="PROSITE" id="PS50926">
    <property type="entry name" value="TRAM"/>
    <property type="match status" value="1"/>
</dbReference>
<feature type="binding site" evidence="21">
    <location>
        <position position="265"/>
    </location>
    <ligand>
        <name>S-adenosyl-L-methionine</name>
        <dbReference type="ChEBI" id="CHEBI:59789"/>
    </ligand>
</feature>
<dbReference type="FunFam" id="3.40.50.150:FF:000009">
    <property type="entry name" value="23S rRNA (Uracil(1939)-C(5))-methyltransferase RlmD"/>
    <property type="match status" value="1"/>
</dbReference>
<keyword evidence="14" id="KW-0342">GTP-binding</keyword>
<dbReference type="CDD" id="cd04876">
    <property type="entry name" value="ACT_RelA-SpoT"/>
    <property type="match status" value="1"/>
</dbReference>
<dbReference type="GO" id="GO:0008728">
    <property type="term" value="F:GTP diphosphokinase activity"/>
    <property type="evidence" value="ECO:0007669"/>
    <property type="project" value="UniProtKB-EC"/>
</dbReference>
<dbReference type="PROSITE" id="PS01230">
    <property type="entry name" value="TRMA_1"/>
    <property type="match status" value="1"/>
</dbReference>
<dbReference type="InterPro" id="IPR029063">
    <property type="entry name" value="SAM-dependent_MTases_sf"/>
</dbReference>
<dbReference type="PANTHER" id="PTHR21262:SF31">
    <property type="entry name" value="GTP PYROPHOSPHOKINASE"/>
    <property type="match status" value="1"/>
</dbReference>
<reference evidence="27" key="2">
    <citation type="submission" date="2014-03" db="EMBL/GenBank/DDBJ databases">
        <title>The whipworm genome and dual-species transcriptomics of an intimate host-pathogen interaction.</title>
        <authorList>
            <person name="Foth B.J."/>
            <person name="Tsai I.J."/>
            <person name="Reid A.J."/>
            <person name="Bancroft A.J."/>
            <person name="Nichol S."/>
            <person name="Tracey A."/>
            <person name="Holroyd N."/>
            <person name="Cotton J.A."/>
            <person name="Stanley E.J."/>
            <person name="Zarowiecki M."/>
            <person name="Liu J.Z."/>
            <person name="Huckvale T."/>
            <person name="Cooper P.J."/>
            <person name="Grencis R.K."/>
            <person name="Berriman M."/>
        </authorList>
    </citation>
    <scope>NUCLEOTIDE SEQUENCE [LARGE SCALE GENOMIC DNA]</scope>
</reference>
<evidence type="ECO:0000313" key="28">
    <source>
        <dbReference type="Proteomes" id="UP000030665"/>
    </source>
</evidence>
<feature type="binding site" evidence="21">
    <location>
        <position position="315"/>
    </location>
    <ligand>
        <name>S-adenosyl-L-methionine</name>
        <dbReference type="ChEBI" id="CHEBI:59789"/>
    </ligand>
</feature>
<dbReference type="PANTHER" id="PTHR21262">
    <property type="entry name" value="GUANOSINE-3',5'-BIS DIPHOSPHATE 3'-PYROPHOSPHOHYDROLASE"/>
    <property type="match status" value="1"/>
</dbReference>
<dbReference type="EC" id="2.1.1.35" evidence="16"/>
<evidence type="ECO:0000259" key="25">
    <source>
        <dbReference type="PROSITE" id="PS51831"/>
    </source>
</evidence>
<dbReference type="InterPro" id="IPR030391">
    <property type="entry name" value="MeTrfase_TrmA_CS"/>
</dbReference>
<evidence type="ECO:0000256" key="5">
    <source>
        <dbReference type="ARBA" id="ARBA00022603"/>
    </source>
</evidence>
<dbReference type="InterPro" id="IPR045865">
    <property type="entry name" value="ACT-like_dom_sf"/>
</dbReference>
<dbReference type="InterPro" id="IPR012675">
    <property type="entry name" value="Beta-grasp_dom_sf"/>
</dbReference>
<dbReference type="InterPro" id="IPR006674">
    <property type="entry name" value="HD_domain"/>
</dbReference>
<sequence>MAQFYSAKRRTTTRQIITVSVNDLDSFGQGVARHNGKALFIPGLLPQENAEVTVTEDKKQYARAKVVRRLSDSPERETPRCPHFGVCGGCQQQHASVDLQQRSKSAALARLMKHEVSEVIADVPWGYRRRARLSLNYLPKTQQLQMGFRKAGSSDIVDVKQCPILVPQLEALLPKVRACLGSLQAIRHLGHVELVQATSGTLMILRHTAPLSSADREKLERFSHSEGLDLYLAPDSEILETVSGEMPWYDSNGLRLTFSPRDFIQVNAGVNQKMVARALEWLDVQPEDRVLDLFCGMGNFTLPLATQAASVVGVEGVPALVEKGQQNARLNGLQNVTFYHENLEEDVTKQPWAKNGFDKVLLDPARAGAAGVMQQIIKLEPIRIVYVSCNPATLARDSEALLKAGYTIARLAMLDMFPHTGHLESMVWSLKERTMVAVRSAHINKAGEFDPEKWIASLGITSQKSCECLAETWAYCLQQTQGHPDASLLLWRGVEMVEILSTLSMDIDTLRAALLFPLADANVVSEDVLRESVGKSVVNLIHGVRDMAAIRQLKATHTDSVSSEQVDNVRRMLLAMVDDFRCVVIKLAERIAHLREVKDAPEDERVLAAKECTNIYAPLANRLGIGQLKWELEDYCFRYLHPTEYKRIAKLLHERRLDREHYIEEFVGHLRAEMKAEGVKAEVYGRPKHIYSIWRKMQKKNLAFDELFDVRAVRIVAERLQDCYAALGIVHTHYRHLPDEFDDYVANPKPNGYQSIHTVVLGPGGKTVEIQIRTKQMHEDAELGVAAHWKYKEGAAAGGARSGHEDRIAWLRKLIAWQEEMADSGEMLDEVRSQVFDDRVYVFTPKGDVVDLPAGSTPLDFAYHIHSDVGHRCIGAKIGGRIVPFTYQLQMGDQIEIITQKQPNPSRDWLNPNLGYVTTSRGRSKIHAWFRKQDRDKNILAGRQILDDELEHLGISLKEAEKHLLPRYNFNDVDELLAAIGGGDIRLNQMVNFLQSQFNKPSAEEQDAAALKQLQQKSYTPQNRSKDNGRVVVEGVGNLMHHIARCCQPIPGDEIVGFITQGRGISVHRADCEQLAELRSHAPERIVDAVWGESYSAGYSLVVRVVANDRSGLLRDITTILANEKVNVLGVASRSDTKQQLATIDMTIEIYNLQVLGRVLGKLNQVPDVIDARRLHGS</sequence>
<evidence type="ECO:0000256" key="19">
    <source>
        <dbReference type="ARBA" id="ARBA00075768"/>
    </source>
</evidence>
<feature type="domain" description="TGS" evidence="26">
    <location>
        <begin position="838"/>
        <end position="899"/>
    </location>
</feature>
<evidence type="ECO:0000256" key="1">
    <source>
        <dbReference type="ARBA" id="ARBA00007476"/>
    </source>
</evidence>
<dbReference type="Pfam" id="PF02824">
    <property type="entry name" value="TGS"/>
    <property type="match status" value="1"/>
</dbReference>
<dbReference type="GO" id="GO:0005525">
    <property type="term" value="F:GTP binding"/>
    <property type="evidence" value="ECO:0007669"/>
    <property type="project" value="UniProtKB-KW"/>
</dbReference>
<keyword evidence="6 21" id="KW-0808">Transferase</keyword>
<feature type="active site" evidence="22">
    <location>
        <position position="389"/>
    </location>
</feature>
<feature type="domain" description="ACT" evidence="24">
    <location>
        <begin position="1102"/>
        <end position="1177"/>
    </location>
</feature>
<dbReference type="InterPro" id="IPR033655">
    <property type="entry name" value="TGS_RelA/SpoT"/>
</dbReference>
<dbReference type="SMART" id="SM00954">
    <property type="entry name" value="RelA_SpoT"/>
    <property type="match status" value="1"/>
</dbReference>
<dbReference type="PROSITE" id="PS01231">
    <property type="entry name" value="TRMA_2"/>
    <property type="match status" value="1"/>
</dbReference>
<feature type="binding site" evidence="21">
    <location>
        <position position="294"/>
    </location>
    <ligand>
        <name>S-adenosyl-L-methionine</name>
        <dbReference type="ChEBI" id="CHEBI:59789"/>
    </ligand>
</feature>
<dbReference type="Pfam" id="PF13291">
    <property type="entry name" value="ACT_4"/>
    <property type="match status" value="1"/>
</dbReference>
<evidence type="ECO:0000256" key="10">
    <source>
        <dbReference type="ARBA" id="ARBA00022777"/>
    </source>
</evidence>
<dbReference type="Gene3D" id="3.40.50.150">
    <property type="entry name" value="Vaccinia Virus protein VP39"/>
    <property type="match status" value="1"/>
</dbReference>
<dbReference type="PROSITE" id="PS51671">
    <property type="entry name" value="ACT"/>
    <property type="match status" value="1"/>
</dbReference>
<dbReference type="Gene3D" id="2.40.50.1070">
    <property type="match status" value="1"/>
</dbReference>
<evidence type="ECO:0000256" key="15">
    <source>
        <dbReference type="ARBA" id="ARBA00025704"/>
    </source>
</evidence>
<dbReference type="Pfam" id="PF13328">
    <property type="entry name" value="HD_4"/>
    <property type="match status" value="1"/>
</dbReference>
<dbReference type="Proteomes" id="UP000030665">
    <property type="component" value="Unassembled WGS sequence"/>
</dbReference>
<dbReference type="GO" id="GO:0030697">
    <property type="term" value="F:tRNA (uracil(54)-C5)-methyltransferase activity, S-adenosyl methionine-dependent"/>
    <property type="evidence" value="ECO:0007669"/>
    <property type="project" value="UniProtKB-EC"/>
</dbReference>
<keyword evidence="13" id="KW-0411">Iron-sulfur</keyword>
<dbReference type="CDD" id="cd05399">
    <property type="entry name" value="NT_Rel-Spo_like"/>
    <property type="match status" value="1"/>
</dbReference>
<dbReference type="GO" id="GO:0015969">
    <property type="term" value="P:guanosine tetraphosphate metabolic process"/>
    <property type="evidence" value="ECO:0007669"/>
    <property type="project" value="InterPro"/>
</dbReference>
<dbReference type="GO" id="GO:0051539">
    <property type="term" value="F:4 iron, 4 sulfur cluster binding"/>
    <property type="evidence" value="ECO:0007669"/>
    <property type="project" value="UniProtKB-KW"/>
</dbReference>
<feature type="active site" description="Nucleophile" evidence="21">
    <location>
        <position position="389"/>
    </location>
</feature>
<dbReference type="GO" id="GO:0006364">
    <property type="term" value="P:rRNA processing"/>
    <property type="evidence" value="ECO:0007669"/>
    <property type="project" value="UniProtKB-KW"/>
</dbReference>
<dbReference type="EMBL" id="HG806954">
    <property type="protein sequence ID" value="CDW60211.1"/>
    <property type="molecule type" value="Genomic_DNA"/>
</dbReference>
<dbReference type="InterPro" id="IPR012676">
    <property type="entry name" value="TGS-like"/>
</dbReference>
<dbReference type="STRING" id="36087.A0A077ZIK3"/>
<dbReference type="SUPFAM" id="SSF109604">
    <property type="entry name" value="HD-domain/PDEase-like"/>
    <property type="match status" value="1"/>
</dbReference>
<evidence type="ECO:0000256" key="14">
    <source>
        <dbReference type="ARBA" id="ARBA00023134"/>
    </source>
</evidence>
<dbReference type="Pfam" id="PF05958">
    <property type="entry name" value="tRNA_U5-meth_tr"/>
    <property type="match status" value="1"/>
</dbReference>
<comment type="catalytic activity">
    <reaction evidence="17">
        <text>uridine(54) in tRNA + S-adenosyl-L-methionine = 5-methyluridine(54) in tRNA + S-adenosyl-L-homocysteine + H(+)</text>
        <dbReference type="Rhea" id="RHEA:42712"/>
        <dbReference type="Rhea" id="RHEA-COMP:10167"/>
        <dbReference type="Rhea" id="RHEA-COMP:10193"/>
        <dbReference type="ChEBI" id="CHEBI:15378"/>
        <dbReference type="ChEBI" id="CHEBI:57856"/>
        <dbReference type="ChEBI" id="CHEBI:59789"/>
        <dbReference type="ChEBI" id="CHEBI:65315"/>
        <dbReference type="ChEBI" id="CHEBI:74447"/>
        <dbReference type="EC" id="2.1.1.35"/>
    </reaction>
    <physiologicalReaction direction="left-to-right" evidence="17">
        <dbReference type="Rhea" id="RHEA:42713"/>
    </physiologicalReaction>
</comment>
<dbReference type="FunFam" id="2.40.50.1070:FF:000004">
    <property type="entry name" value="23S rRNA (uracil(1939)-C(5))-methyltransferase RlmD"/>
    <property type="match status" value="1"/>
</dbReference>
<evidence type="ECO:0000259" key="24">
    <source>
        <dbReference type="PROSITE" id="PS51671"/>
    </source>
</evidence>
<dbReference type="InterPro" id="IPR010280">
    <property type="entry name" value="U5_MeTrfase_fam"/>
</dbReference>
<evidence type="ECO:0000259" key="23">
    <source>
        <dbReference type="PROSITE" id="PS50926"/>
    </source>
</evidence>
<dbReference type="Gene3D" id="3.30.460.10">
    <property type="entry name" value="Beta Polymerase, domain 2"/>
    <property type="match status" value="1"/>
</dbReference>
<evidence type="ECO:0000256" key="4">
    <source>
        <dbReference type="ARBA" id="ARBA00022552"/>
    </source>
</evidence>
<proteinExistence type="inferred from homology"/>
<dbReference type="SUPFAM" id="SSF55021">
    <property type="entry name" value="ACT-like"/>
    <property type="match status" value="1"/>
</dbReference>
<dbReference type="InterPro" id="IPR045600">
    <property type="entry name" value="RelA/SpoT_AH_RIS"/>
</dbReference>
<feature type="binding site" evidence="21">
    <location>
        <position position="363"/>
    </location>
    <ligand>
        <name>S-adenosyl-L-methionine</name>
        <dbReference type="ChEBI" id="CHEBI:59789"/>
    </ligand>
</feature>
<keyword evidence="3" id="KW-0004">4Fe-4S</keyword>
<dbReference type="FunFam" id="3.10.20.30:FF:000002">
    <property type="entry name" value="GTP pyrophosphokinase (RelA/SpoT)"/>
    <property type="match status" value="1"/>
</dbReference>
<evidence type="ECO:0000256" key="6">
    <source>
        <dbReference type="ARBA" id="ARBA00022679"/>
    </source>
</evidence>
<dbReference type="CDD" id="cd01668">
    <property type="entry name" value="TGS_RSH"/>
    <property type="match status" value="1"/>
</dbReference>
<evidence type="ECO:0000256" key="7">
    <source>
        <dbReference type="ARBA" id="ARBA00022691"/>
    </source>
</evidence>
<feature type="domain" description="HD" evidence="25">
    <location>
        <begin position="489"/>
        <end position="594"/>
    </location>
</feature>
<dbReference type="Gene3D" id="1.10.3210.10">
    <property type="entry name" value="Hypothetical protein af1432"/>
    <property type="match status" value="1"/>
</dbReference>
<dbReference type="NCBIfam" id="NF009639">
    <property type="entry name" value="PRK13168.1"/>
    <property type="match status" value="1"/>
</dbReference>
<dbReference type="InterPro" id="IPR007685">
    <property type="entry name" value="RelA_SpoT"/>
</dbReference>
<evidence type="ECO:0000256" key="2">
    <source>
        <dbReference type="ARBA" id="ARBA00013251"/>
    </source>
</evidence>
<dbReference type="NCBIfam" id="TIGR00691">
    <property type="entry name" value="spoT_relA"/>
    <property type="match status" value="1"/>
</dbReference>
<evidence type="ECO:0000256" key="8">
    <source>
        <dbReference type="ARBA" id="ARBA00022723"/>
    </source>
</evidence>
<keyword evidence="5 21" id="KW-0489">Methyltransferase</keyword>
<evidence type="ECO:0000256" key="11">
    <source>
        <dbReference type="ARBA" id="ARBA00022840"/>
    </source>
</evidence>
<keyword evidence="28" id="KW-1185">Reference proteome</keyword>
<dbReference type="SUPFAM" id="SSF50249">
    <property type="entry name" value="Nucleic acid-binding proteins"/>
    <property type="match status" value="1"/>
</dbReference>
<dbReference type="GO" id="GO:0046872">
    <property type="term" value="F:metal ion binding"/>
    <property type="evidence" value="ECO:0007669"/>
    <property type="project" value="UniProtKB-KW"/>
</dbReference>
<dbReference type="PROSITE" id="PS51880">
    <property type="entry name" value="TGS"/>
    <property type="match status" value="1"/>
</dbReference>
<dbReference type="Pfam" id="PF04607">
    <property type="entry name" value="RelA_SpoT"/>
    <property type="match status" value="1"/>
</dbReference>
<evidence type="ECO:0000256" key="16">
    <source>
        <dbReference type="ARBA" id="ARBA00033763"/>
    </source>
</evidence>
<dbReference type="Pfam" id="PF01938">
    <property type="entry name" value="TRAM"/>
    <property type="match status" value="1"/>
</dbReference>
<evidence type="ECO:0000313" key="27">
    <source>
        <dbReference type="EMBL" id="CDW60211.1"/>
    </source>
</evidence>
<reference evidence="27" key="1">
    <citation type="submission" date="2014-01" db="EMBL/GenBank/DDBJ databases">
        <authorList>
            <person name="Aslett M."/>
        </authorList>
    </citation>
    <scope>NUCLEOTIDE SEQUENCE</scope>
</reference>
<dbReference type="InterPro" id="IPR043519">
    <property type="entry name" value="NT_sf"/>
</dbReference>
<dbReference type="SUPFAM" id="SSF53335">
    <property type="entry name" value="S-adenosyl-L-methionine-dependent methyltransferases"/>
    <property type="match status" value="1"/>
</dbReference>
<keyword evidence="7 21" id="KW-0949">S-adenosyl-L-methionine</keyword>
<evidence type="ECO:0000256" key="22">
    <source>
        <dbReference type="PROSITE-ProRule" id="PRU10015"/>
    </source>
</evidence>
<dbReference type="InterPro" id="IPR030390">
    <property type="entry name" value="MeTrfase_TrmA_AS"/>
</dbReference>
<dbReference type="FunFam" id="3.30.70.260:FF:000010">
    <property type="entry name" value="GTP pyrophosphokinase RelA"/>
    <property type="match status" value="1"/>
</dbReference>
<dbReference type="InterPro" id="IPR012340">
    <property type="entry name" value="NA-bd_OB-fold"/>
</dbReference>
<dbReference type="InterPro" id="IPR004811">
    <property type="entry name" value="RelA/Spo_fam"/>
</dbReference>
<dbReference type="PROSITE" id="PS51831">
    <property type="entry name" value="HD"/>
    <property type="match status" value="1"/>
</dbReference>
<dbReference type="Pfam" id="PF19296">
    <property type="entry name" value="RelA_AH_RIS"/>
    <property type="match status" value="1"/>
</dbReference>
<dbReference type="PROSITE" id="PS51687">
    <property type="entry name" value="SAM_MT_RNA_M5U"/>
    <property type="match status" value="1"/>
</dbReference>
<comment type="similarity">
    <text evidence="1">Belongs to the RelA/SpoT family.</text>
</comment>
<organism evidence="27 28">
    <name type="scientific">Trichuris trichiura</name>
    <name type="common">Whipworm</name>
    <name type="synonym">Trichocephalus trichiurus</name>
    <dbReference type="NCBI Taxonomy" id="36087"/>
    <lineage>
        <taxon>Eukaryota</taxon>
        <taxon>Metazoa</taxon>
        <taxon>Ecdysozoa</taxon>
        <taxon>Nematoda</taxon>
        <taxon>Enoplea</taxon>
        <taxon>Dorylaimia</taxon>
        <taxon>Trichinellida</taxon>
        <taxon>Trichuridae</taxon>
        <taxon>Trichuris</taxon>
    </lineage>
</organism>
<dbReference type="AlphaFoldDB" id="A0A077ZIK3"/>
<dbReference type="InterPro" id="IPR001566">
    <property type="entry name" value="23S_rRNA_MeTrfase_RlmD"/>
</dbReference>
<keyword evidence="10" id="KW-0418">Kinase</keyword>
<dbReference type="NCBIfam" id="TIGR00479">
    <property type="entry name" value="rumA"/>
    <property type="match status" value="1"/>
</dbReference>
<comment type="pathway">
    <text evidence="15">Purine metabolism.</text>
</comment>
<evidence type="ECO:0000256" key="3">
    <source>
        <dbReference type="ARBA" id="ARBA00022485"/>
    </source>
</evidence>
<dbReference type="SUPFAM" id="SSF81301">
    <property type="entry name" value="Nucleotidyltransferase"/>
    <property type="match status" value="1"/>
</dbReference>
<dbReference type="GO" id="GO:0001510">
    <property type="term" value="P:RNA methylation"/>
    <property type="evidence" value="ECO:0007669"/>
    <property type="project" value="UniProtKB-ARBA"/>
</dbReference>
<dbReference type="FunFam" id="2.40.50.140:FF:000097">
    <property type="entry name" value="23S rRNA (uracil(1939)-C(5))-methyltransferase RlmD"/>
    <property type="match status" value="1"/>
</dbReference>
<evidence type="ECO:0000256" key="17">
    <source>
        <dbReference type="ARBA" id="ARBA00047278"/>
    </source>
</evidence>
<evidence type="ECO:0000256" key="9">
    <source>
        <dbReference type="ARBA" id="ARBA00022741"/>
    </source>
</evidence>
<keyword evidence="8" id="KW-0479">Metal-binding</keyword>
<dbReference type="GO" id="GO:0042594">
    <property type="term" value="P:response to starvation"/>
    <property type="evidence" value="ECO:0007669"/>
    <property type="project" value="TreeGrafter"/>
</dbReference>
<dbReference type="OrthoDB" id="430679at2759"/>
<dbReference type="GO" id="GO:0005524">
    <property type="term" value="F:ATP binding"/>
    <property type="evidence" value="ECO:0007669"/>
    <property type="project" value="UniProtKB-KW"/>
</dbReference>
<dbReference type="FunFam" id="3.30.460.10:FF:000001">
    <property type="entry name" value="GTP pyrophosphokinase RelA"/>
    <property type="match status" value="1"/>
</dbReference>
<dbReference type="GO" id="GO:0008893">
    <property type="term" value="F:guanosine-3',5'-bis(diphosphate) 3'-diphosphatase activity"/>
    <property type="evidence" value="ECO:0007669"/>
    <property type="project" value="TreeGrafter"/>
</dbReference>
<comment type="similarity">
    <text evidence="21">Belongs to the class I-like SAM-binding methyltransferase superfamily. RNA M5U methyltransferase family.</text>
</comment>
<name>A0A077ZIK3_TRITR</name>
<dbReference type="Gene3D" id="3.30.70.260">
    <property type="match status" value="1"/>
</dbReference>
<dbReference type="Gene3D" id="2.40.50.140">
    <property type="entry name" value="Nucleic acid-binding proteins"/>
    <property type="match status" value="1"/>
</dbReference>
<dbReference type="GO" id="GO:0005886">
    <property type="term" value="C:plasma membrane"/>
    <property type="evidence" value="ECO:0007669"/>
    <property type="project" value="TreeGrafter"/>
</dbReference>